<reference evidence="2 3" key="1">
    <citation type="submission" date="2018-11" db="EMBL/GenBank/DDBJ databases">
        <title>Genome sequence of Apiotrichum porosum DSM 27194.</title>
        <authorList>
            <person name="Aliyu H."/>
            <person name="Gorte O."/>
            <person name="Ochsenreither K."/>
        </authorList>
    </citation>
    <scope>NUCLEOTIDE SEQUENCE [LARGE SCALE GENOMIC DNA]</scope>
    <source>
        <strain evidence="2 3">DSM 27194</strain>
    </source>
</reference>
<dbReference type="OrthoDB" id="10061064at2759"/>
<feature type="compositionally biased region" description="Pro residues" evidence="1">
    <location>
        <begin position="69"/>
        <end position="80"/>
    </location>
</feature>
<dbReference type="RefSeq" id="XP_028474321.1">
    <property type="nucleotide sequence ID" value="XM_028617014.1"/>
</dbReference>
<feature type="compositionally biased region" description="Basic residues" evidence="1">
    <location>
        <begin position="125"/>
        <end position="135"/>
    </location>
</feature>
<keyword evidence="3" id="KW-1185">Reference proteome</keyword>
<feature type="compositionally biased region" description="Low complexity" evidence="1">
    <location>
        <begin position="94"/>
        <end position="110"/>
    </location>
</feature>
<name>A0A427XK89_9TREE</name>
<dbReference type="InterPro" id="IPR038422">
    <property type="entry name" value="Cut8/Sts1_sf"/>
</dbReference>
<evidence type="ECO:0000313" key="3">
    <source>
        <dbReference type="Proteomes" id="UP000279236"/>
    </source>
</evidence>
<feature type="region of interest" description="Disordered" evidence="1">
    <location>
        <begin position="56"/>
        <end position="149"/>
    </location>
</feature>
<gene>
    <name evidence="2" type="ORF">EHS24_001213</name>
</gene>
<feature type="compositionally biased region" description="Basic and acidic residues" evidence="1">
    <location>
        <begin position="112"/>
        <end position="124"/>
    </location>
</feature>
<accession>A0A427XK89</accession>
<organism evidence="2 3">
    <name type="scientific">Apiotrichum porosum</name>
    <dbReference type="NCBI Taxonomy" id="105984"/>
    <lineage>
        <taxon>Eukaryota</taxon>
        <taxon>Fungi</taxon>
        <taxon>Dikarya</taxon>
        <taxon>Basidiomycota</taxon>
        <taxon>Agaricomycotina</taxon>
        <taxon>Tremellomycetes</taxon>
        <taxon>Trichosporonales</taxon>
        <taxon>Trichosporonaceae</taxon>
        <taxon>Apiotrichum</taxon>
    </lineage>
</organism>
<dbReference type="EMBL" id="RSCE01000010">
    <property type="protein sequence ID" value="RSH79174.1"/>
    <property type="molecule type" value="Genomic_DNA"/>
</dbReference>
<evidence type="ECO:0000313" key="2">
    <source>
        <dbReference type="EMBL" id="RSH79174.1"/>
    </source>
</evidence>
<dbReference type="Proteomes" id="UP000279236">
    <property type="component" value="Unassembled WGS sequence"/>
</dbReference>
<comment type="caution">
    <text evidence="2">The sequence shown here is derived from an EMBL/GenBank/DDBJ whole genome shotgun (WGS) entry which is preliminary data.</text>
</comment>
<dbReference type="AlphaFoldDB" id="A0A427XK89"/>
<protein>
    <submittedName>
        <fullName evidence="2">Uncharacterized protein</fullName>
    </submittedName>
</protein>
<proteinExistence type="predicted"/>
<dbReference type="GeneID" id="39585756"/>
<sequence length="394" mass="42296">MAHPLTQQPPNMIGFGAPATMSPLGFGFGQPYHSPGFGGGVRPSGVSGFGFGALASPSTAGPSMTPLKRIPPPRSSPAPTTPMQHASAKRSRRASASPSTSPSPLGSPSLSKRRDVDDDIDDHRRKIAGKASKRLRKEDEGAVATTDGPDLGLLLASFPATSHLPILLELLNENPSLAPRVLGRIPQPPLQNCLETLERIVSKIGKATGSWEPQDGYVATRRWNRAEDQVGQFTKTASTYLKFFTTPPEAGSSVEPNTIYHLLHDLTAHILQILALVPEGPPPAARPFLEVARSVLDSWGQWIGGLSNEVNNRGGMYPASMVSSWADGLETLAREPAQPEQQVAPMATLSSWATPISLPPTPTARNPLVQGFRDALQPHRQRFVNELGWLVVRQ</sequence>
<evidence type="ECO:0000256" key="1">
    <source>
        <dbReference type="SAM" id="MobiDB-lite"/>
    </source>
</evidence>
<dbReference type="Gene3D" id="1.20.58.1590">
    <property type="entry name" value="Tethering factor for nuclear proteasome Cut8/Sts1"/>
    <property type="match status" value="1"/>
</dbReference>